<keyword evidence="3" id="KW-1185">Reference proteome</keyword>
<evidence type="ECO:0000313" key="3">
    <source>
        <dbReference type="Proteomes" id="UP000299102"/>
    </source>
</evidence>
<evidence type="ECO:0000256" key="1">
    <source>
        <dbReference type="SAM" id="MobiDB-lite"/>
    </source>
</evidence>
<dbReference type="EMBL" id="BGZK01000002">
    <property type="protein sequence ID" value="GBO98909.1"/>
    <property type="molecule type" value="Genomic_DNA"/>
</dbReference>
<accession>A0A4C1SCT6</accession>
<reference evidence="2 3" key="1">
    <citation type="journal article" date="2019" name="Commun. Biol.">
        <title>The bagworm genome reveals a unique fibroin gene that provides high tensile strength.</title>
        <authorList>
            <person name="Kono N."/>
            <person name="Nakamura H."/>
            <person name="Ohtoshi R."/>
            <person name="Tomita M."/>
            <person name="Numata K."/>
            <person name="Arakawa K."/>
        </authorList>
    </citation>
    <scope>NUCLEOTIDE SEQUENCE [LARGE SCALE GENOMIC DNA]</scope>
</reference>
<feature type="region of interest" description="Disordered" evidence="1">
    <location>
        <begin position="95"/>
        <end position="128"/>
    </location>
</feature>
<sequence length="141" mass="15873">MVITSGMRIDDNVSNNLLSEAGGTSEPKIWPPKHIVDVNASPIRYWILNVFSATKIRQANKECCFEPKDTGFKVEPWTNWSLEKSILTASCLGEHVKSDRSRTSPPRRSIDEQPPPRTGPRTVEVPSLSKWKKKTVEATLQ</sequence>
<name>A0A4C1SCT6_EUMVA</name>
<protein>
    <submittedName>
        <fullName evidence="2">Uncharacterized protein</fullName>
    </submittedName>
</protein>
<comment type="caution">
    <text evidence="2">The sequence shown here is derived from an EMBL/GenBank/DDBJ whole genome shotgun (WGS) entry which is preliminary data.</text>
</comment>
<dbReference type="Proteomes" id="UP000299102">
    <property type="component" value="Unassembled WGS sequence"/>
</dbReference>
<dbReference type="AlphaFoldDB" id="A0A4C1SCT6"/>
<proteinExistence type="predicted"/>
<gene>
    <name evidence="2" type="ORF">EVAR_319_1</name>
</gene>
<organism evidence="2 3">
    <name type="scientific">Eumeta variegata</name>
    <name type="common">Bagworm moth</name>
    <name type="synonym">Eumeta japonica</name>
    <dbReference type="NCBI Taxonomy" id="151549"/>
    <lineage>
        <taxon>Eukaryota</taxon>
        <taxon>Metazoa</taxon>
        <taxon>Ecdysozoa</taxon>
        <taxon>Arthropoda</taxon>
        <taxon>Hexapoda</taxon>
        <taxon>Insecta</taxon>
        <taxon>Pterygota</taxon>
        <taxon>Neoptera</taxon>
        <taxon>Endopterygota</taxon>
        <taxon>Lepidoptera</taxon>
        <taxon>Glossata</taxon>
        <taxon>Ditrysia</taxon>
        <taxon>Tineoidea</taxon>
        <taxon>Psychidae</taxon>
        <taxon>Oiketicinae</taxon>
        <taxon>Eumeta</taxon>
    </lineage>
</organism>
<evidence type="ECO:0000313" key="2">
    <source>
        <dbReference type="EMBL" id="GBO98909.1"/>
    </source>
</evidence>